<dbReference type="GO" id="GO:0005789">
    <property type="term" value="C:endoplasmic reticulum membrane"/>
    <property type="evidence" value="ECO:0007669"/>
    <property type="project" value="UniProtKB-SubCell"/>
</dbReference>
<feature type="region of interest" description="Disordered" evidence="7">
    <location>
        <begin position="1"/>
        <end position="31"/>
    </location>
</feature>
<keyword evidence="5" id="KW-0256">Endoplasmic reticulum</keyword>
<sequence>MSTALPSSQDFLHISPSAPRTEAEAEGLTTTSANSTAIAVREDTLSADADPTLIHHTLDETTLSLDDSQTFAQESLLGKGEEGLTMPPARANLEHELRFAGERSDDEDGHEDVLGLGGGDGGENVVVMDSLGSAEVRAPGGRKRSANAINLDAKLSPQPWDLVEPPADNLRTNDEYYRGKFSAMQSSPGLIPHSSYYFGPPPPDSAYGTAPVGQIGVHHPREILRVERDYTGGELIQFAPIYPLELEGRITPTQFLESINAINEQLITVHSLRWAFLDNVLAVISLQLSRLVISSHYEREMRRLQRIIGDLNAHVYNPAGLNILWPRKVAFLFMEIEYY</sequence>
<dbReference type="GO" id="GO:0006612">
    <property type="term" value="P:protein targeting to membrane"/>
    <property type="evidence" value="ECO:0007669"/>
    <property type="project" value="TreeGrafter"/>
</dbReference>
<dbReference type="PANTHER" id="PTHR13254">
    <property type="entry name" value="GOLGI AUTOANTIGEN, GOLGIN SUBFAMILY A, 7"/>
    <property type="match status" value="1"/>
</dbReference>
<evidence type="ECO:0000259" key="8">
    <source>
        <dbReference type="Pfam" id="PF10256"/>
    </source>
</evidence>
<organism evidence="9 10">
    <name type="scientific">Mycena citricolor</name>
    <dbReference type="NCBI Taxonomy" id="2018698"/>
    <lineage>
        <taxon>Eukaryota</taxon>
        <taxon>Fungi</taxon>
        <taxon>Dikarya</taxon>
        <taxon>Basidiomycota</taxon>
        <taxon>Agaricomycotina</taxon>
        <taxon>Agaricomycetes</taxon>
        <taxon>Agaricomycetidae</taxon>
        <taxon>Agaricales</taxon>
        <taxon>Marasmiineae</taxon>
        <taxon>Mycenaceae</taxon>
        <taxon>Mycena</taxon>
    </lineage>
</organism>
<name>A0AAD2K5G8_9AGAR</name>
<protein>
    <recommendedName>
        <fullName evidence="4">Ras modification protein ERF4</fullName>
    </recommendedName>
</protein>
<evidence type="ECO:0000256" key="4">
    <source>
        <dbReference type="ARBA" id="ARBA00018463"/>
    </source>
</evidence>
<comment type="caution">
    <text evidence="9">The sequence shown here is derived from an EMBL/GenBank/DDBJ whole genome shotgun (WGS) entry which is preliminary data.</text>
</comment>
<comment type="subcellular location">
    <subcellularLocation>
        <location evidence="1">Endoplasmic reticulum membrane</location>
        <topology evidence="1">Peripheral membrane protein</topology>
    </subcellularLocation>
</comment>
<comment type="similarity">
    <text evidence="2">Belongs to the ERF4 family.</text>
</comment>
<evidence type="ECO:0000313" key="9">
    <source>
        <dbReference type="EMBL" id="CAK5279850.1"/>
    </source>
</evidence>
<evidence type="ECO:0000256" key="3">
    <source>
        <dbReference type="ARBA" id="ARBA00011396"/>
    </source>
</evidence>
<dbReference type="AlphaFoldDB" id="A0AAD2K5G8"/>
<dbReference type="Proteomes" id="UP001295794">
    <property type="component" value="Unassembled WGS sequence"/>
</dbReference>
<evidence type="ECO:0000256" key="6">
    <source>
        <dbReference type="ARBA" id="ARBA00023136"/>
    </source>
</evidence>
<dbReference type="EMBL" id="CAVNYO010000440">
    <property type="protein sequence ID" value="CAK5279850.1"/>
    <property type="molecule type" value="Genomic_DNA"/>
</dbReference>
<evidence type="ECO:0000313" key="10">
    <source>
        <dbReference type="Proteomes" id="UP001295794"/>
    </source>
</evidence>
<evidence type="ECO:0000256" key="5">
    <source>
        <dbReference type="ARBA" id="ARBA00022824"/>
    </source>
</evidence>
<dbReference type="Pfam" id="PF10256">
    <property type="entry name" value="Erf4"/>
    <property type="match status" value="1"/>
</dbReference>
<feature type="compositionally biased region" description="Polar residues" evidence="7">
    <location>
        <begin position="1"/>
        <end position="10"/>
    </location>
</feature>
<feature type="domain" description="Golgin subfamily A member 7/ERF4" evidence="8">
    <location>
        <begin position="223"/>
        <end position="335"/>
    </location>
</feature>
<evidence type="ECO:0000256" key="7">
    <source>
        <dbReference type="SAM" id="MobiDB-lite"/>
    </source>
</evidence>
<keyword evidence="10" id="KW-1185">Reference proteome</keyword>
<dbReference type="InterPro" id="IPR019383">
    <property type="entry name" value="Golgin_A_7/ERF4"/>
</dbReference>
<evidence type="ECO:0000256" key="1">
    <source>
        <dbReference type="ARBA" id="ARBA00004406"/>
    </source>
</evidence>
<comment type="subunit">
    <text evidence="3">Interacts with ERF2.</text>
</comment>
<reference evidence="9" key="1">
    <citation type="submission" date="2023-11" db="EMBL/GenBank/DDBJ databases">
        <authorList>
            <person name="De Vega J J."/>
            <person name="De Vega J J."/>
        </authorList>
    </citation>
    <scope>NUCLEOTIDE SEQUENCE</scope>
</reference>
<evidence type="ECO:0000256" key="2">
    <source>
        <dbReference type="ARBA" id="ARBA00007732"/>
    </source>
</evidence>
<proteinExistence type="inferred from homology"/>
<dbReference type="InterPro" id="IPR051371">
    <property type="entry name" value="Ras_palmitoyltransferase"/>
</dbReference>
<gene>
    <name evidence="9" type="ORF">MYCIT1_LOCUS30142</name>
</gene>
<keyword evidence="6" id="KW-0472">Membrane</keyword>
<accession>A0AAD2K5G8</accession>
<dbReference type="GO" id="GO:0031211">
    <property type="term" value="C:endoplasmic reticulum palmitoyltransferase complex"/>
    <property type="evidence" value="ECO:0007669"/>
    <property type="project" value="TreeGrafter"/>
</dbReference>
<dbReference type="PANTHER" id="PTHR13254:SF0">
    <property type="entry name" value="GOLGIN SUBFAMILY A MEMBER 7_ERF4 DOMAIN-CONTAINING PROTEIN"/>
    <property type="match status" value="1"/>
</dbReference>